<keyword evidence="3" id="KW-0804">Transcription</keyword>
<dbReference type="SMART" id="SM00421">
    <property type="entry name" value="HTH_LUXR"/>
    <property type="match status" value="1"/>
</dbReference>
<dbReference type="PROSITE" id="PS50043">
    <property type="entry name" value="HTH_LUXR_2"/>
    <property type="match status" value="1"/>
</dbReference>
<keyword evidence="1" id="KW-0805">Transcription regulation</keyword>
<organism evidence="6 7">
    <name type="scientific">Neorhizobium petrolearium</name>
    <dbReference type="NCBI Taxonomy" id="515361"/>
    <lineage>
        <taxon>Bacteria</taxon>
        <taxon>Pseudomonadati</taxon>
        <taxon>Pseudomonadota</taxon>
        <taxon>Alphaproteobacteria</taxon>
        <taxon>Hyphomicrobiales</taxon>
        <taxon>Rhizobiaceae</taxon>
        <taxon>Rhizobium/Agrobacterium group</taxon>
        <taxon>Neorhizobium</taxon>
    </lineage>
</organism>
<evidence type="ECO:0000313" key="6">
    <source>
        <dbReference type="EMBL" id="WGI71000.1"/>
    </source>
</evidence>
<dbReference type="PROSITE" id="PS00622">
    <property type="entry name" value="HTH_LUXR_1"/>
    <property type="match status" value="1"/>
</dbReference>
<dbReference type="CDD" id="cd06170">
    <property type="entry name" value="LuxR_C_like"/>
    <property type="match status" value="1"/>
</dbReference>
<dbReference type="EMBL" id="CP123000">
    <property type="protein sequence ID" value="WGI71000.1"/>
    <property type="molecule type" value="Genomic_DNA"/>
</dbReference>
<dbReference type="SUPFAM" id="SSF46894">
    <property type="entry name" value="C-terminal effector domain of the bipartite response regulators"/>
    <property type="match status" value="1"/>
</dbReference>
<evidence type="ECO:0000256" key="2">
    <source>
        <dbReference type="ARBA" id="ARBA00023125"/>
    </source>
</evidence>
<accession>A0ABY8MC21</accession>
<evidence type="ECO:0000256" key="4">
    <source>
        <dbReference type="SAM" id="MobiDB-lite"/>
    </source>
</evidence>
<sequence length="271" mass="29934">MQVSHTVSQHAGVDLTGSLSTMNAARTLLFICAPGTISTAMIAAIESEFPWLSVKTVSDLQSALIELDISVQLVLADTVFAPALREHWPKLARLHHNVSLALIGNGDDITSSEFGMQGTDIIQGIVPFNVNLDVFLSILRIILKGGRYFPSRFPLSQQDAPLEKSRDGSETQFRQQISSVSPVRMLDRLTKREREILARIAMGNQNKIIAATLGLSEHTVKIHIHNIITKLGLHNRTEVVALYFEQRRKDTAGNAHDPNRRQGGGKRSDNE</sequence>
<dbReference type="PANTHER" id="PTHR44688">
    <property type="entry name" value="DNA-BINDING TRANSCRIPTIONAL ACTIVATOR DEVR_DOSR"/>
    <property type="match status" value="1"/>
</dbReference>
<proteinExistence type="predicted"/>
<evidence type="ECO:0000313" key="7">
    <source>
        <dbReference type="Proteomes" id="UP001227095"/>
    </source>
</evidence>
<name>A0ABY8MC21_9HYPH</name>
<dbReference type="InterPro" id="IPR000792">
    <property type="entry name" value="Tscrpt_reg_LuxR_C"/>
</dbReference>
<evidence type="ECO:0000256" key="1">
    <source>
        <dbReference type="ARBA" id="ARBA00023015"/>
    </source>
</evidence>
<dbReference type="PRINTS" id="PR00038">
    <property type="entry name" value="HTHLUXR"/>
</dbReference>
<protein>
    <submittedName>
        <fullName evidence="6">Response regulator transcription factor</fullName>
    </submittedName>
</protein>
<dbReference type="PANTHER" id="PTHR44688:SF16">
    <property type="entry name" value="DNA-BINDING TRANSCRIPTIONAL ACTIVATOR DEVR_DOSR"/>
    <property type="match status" value="1"/>
</dbReference>
<keyword evidence="2" id="KW-0238">DNA-binding</keyword>
<feature type="domain" description="HTH luxR-type" evidence="5">
    <location>
        <begin position="182"/>
        <end position="247"/>
    </location>
</feature>
<feature type="region of interest" description="Disordered" evidence="4">
    <location>
        <begin position="250"/>
        <end position="271"/>
    </location>
</feature>
<dbReference type="Pfam" id="PF00196">
    <property type="entry name" value="GerE"/>
    <property type="match status" value="1"/>
</dbReference>
<evidence type="ECO:0000259" key="5">
    <source>
        <dbReference type="PROSITE" id="PS50043"/>
    </source>
</evidence>
<keyword evidence="7" id="KW-1185">Reference proteome</keyword>
<dbReference type="Gene3D" id="1.10.10.10">
    <property type="entry name" value="Winged helix-like DNA-binding domain superfamily/Winged helix DNA-binding domain"/>
    <property type="match status" value="1"/>
</dbReference>
<dbReference type="InterPro" id="IPR016032">
    <property type="entry name" value="Sig_transdc_resp-reg_C-effctor"/>
</dbReference>
<dbReference type="RefSeq" id="WP_227703417.1">
    <property type="nucleotide sequence ID" value="NZ_CP123000.1"/>
</dbReference>
<reference evidence="6 7" key="1">
    <citation type="submission" date="2023-04" db="EMBL/GenBank/DDBJ databases">
        <title>Neorhizobium petrolearium OS53, complete genome.</title>
        <authorList>
            <person name="Yu T."/>
        </authorList>
    </citation>
    <scope>NUCLEOTIDE SEQUENCE [LARGE SCALE GENOMIC DNA]</scope>
    <source>
        <strain evidence="6 7">OS53</strain>
    </source>
</reference>
<evidence type="ECO:0000256" key="3">
    <source>
        <dbReference type="ARBA" id="ARBA00023163"/>
    </source>
</evidence>
<gene>
    <name evidence="6" type="ORF">QEO92_13620</name>
</gene>
<dbReference type="InterPro" id="IPR036388">
    <property type="entry name" value="WH-like_DNA-bd_sf"/>
</dbReference>
<dbReference type="Proteomes" id="UP001227095">
    <property type="component" value="Chromosome"/>
</dbReference>